<dbReference type="PANTHER" id="PTHR44329:SF253">
    <property type="entry name" value="KINASE SUPPRESSOR OF RAS 2"/>
    <property type="match status" value="1"/>
</dbReference>
<evidence type="ECO:0000256" key="9">
    <source>
        <dbReference type="ARBA" id="ARBA00048679"/>
    </source>
</evidence>
<dbReference type="PROSITE" id="PS00479">
    <property type="entry name" value="ZF_DAG_PE_1"/>
    <property type="match status" value="1"/>
</dbReference>
<evidence type="ECO:0000259" key="11">
    <source>
        <dbReference type="PROSITE" id="PS50011"/>
    </source>
</evidence>
<dbReference type="InterPro" id="IPR046933">
    <property type="entry name" value="SAM_KSR1_N_sf"/>
</dbReference>
<keyword evidence="3" id="KW-0479">Metal-binding</keyword>
<comment type="catalytic activity">
    <reaction evidence="8">
        <text>L-threonyl-[protein] + ATP = O-phospho-L-threonyl-[protein] + ADP + H(+)</text>
        <dbReference type="Rhea" id="RHEA:46608"/>
        <dbReference type="Rhea" id="RHEA-COMP:11060"/>
        <dbReference type="Rhea" id="RHEA-COMP:11605"/>
        <dbReference type="ChEBI" id="CHEBI:15378"/>
        <dbReference type="ChEBI" id="CHEBI:30013"/>
        <dbReference type="ChEBI" id="CHEBI:30616"/>
        <dbReference type="ChEBI" id="CHEBI:61977"/>
        <dbReference type="ChEBI" id="CHEBI:456216"/>
        <dbReference type="EC" id="2.7.11.1"/>
    </reaction>
</comment>
<dbReference type="Bgee" id="ENSNBRG00000014534">
    <property type="expression patterns" value="Expressed in liver and 2 other cell types or tissues"/>
</dbReference>
<dbReference type="InterPro" id="IPR013761">
    <property type="entry name" value="SAM/pointed_sf"/>
</dbReference>
<dbReference type="GO" id="GO:0046872">
    <property type="term" value="F:metal ion binding"/>
    <property type="evidence" value="ECO:0007669"/>
    <property type="project" value="UniProtKB-KW"/>
</dbReference>
<dbReference type="GeneTree" id="ENSGT00940000156066"/>
<evidence type="ECO:0000259" key="12">
    <source>
        <dbReference type="PROSITE" id="PS50081"/>
    </source>
</evidence>
<dbReference type="SMART" id="SM00109">
    <property type="entry name" value="C1"/>
    <property type="match status" value="1"/>
</dbReference>
<dbReference type="SUPFAM" id="SSF56112">
    <property type="entry name" value="Protein kinase-like (PK-like)"/>
    <property type="match status" value="1"/>
</dbReference>
<evidence type="ECO:0000256" key="3">
    <source>
        <dbReference type="ARBA" id="ARBA00022723"/>
    </source>
</evidence>
<proteinExistence type="predicted"/>
<feature type="region of interest" description="Disordered" evidence="10">
    <location>
        <begin position="392"/>
        <end position="512"/>
    </location>
</feature>
<feature type="compositionally biased region" description="Polar residues" evidence="10">
    <location>
        <begin position="186"/>
        <end position="195"/>
    </location>
</feature>
<dbReference type="InterPro" id="IPR001245">
    <property type="entry name" value="Ser-Thr/Tyr_kinase_cat_dom"/>
</dbReference>
<dbReference type="FunFam" id="1.10.150.50:FF:000031">
    <property type="entry name" value="Kinase suppressor of Ras 2"/>
    <property type="match status" value="1"/>
</dbReference>
<dbReference type="InterPro" id="IPR046349">
    <property type="entry name" value="C1-like_sf"/>
</dbReference>
<feature type="region of interest" description="Disordered" evidence="10">
    <location>
        <begin position="1"/>
        <end position="25"/>
    </location>
</feature>
<feature type="compositionally biased region" description="Acidic residues" evidence="10">
    <location>
        <begin position="463"/>
        <end position="479"/>
    </location>
</feature>
<dbReference type="Pfam" id="PF20406">
    <property type="entry name" value="SAM_KSR1_N"/>
    <property type="match status" value="1"/>
</dbReference>
<dbReference type="PROSITE" id="PS50081">
    <property type="entry name" value="ZF_DAG_PE_2"/>
    <property type="match status" value="1"/>
</dbReference>
<protein>
    <submittedName>
        <fullName evidence="13">Kinase suppressor of ras 1a</fullName>
    </submittedName>
</protein>
<comment type="catalytic activity">
    <reaction evidence="9">
        <text>L-seryl-[protein] + ATP = O-phospho-L-seryl-[protein] + ADP + H(+)</text>
        <dbReference type="Rhea" id="RHEA:17989"/>
        <dbReference type="Rhea" id="RHEA-COMP:9863"/>
        <dbReference type="Rhea" id="RHEA-COMP:11604"/>
        <dbReference type="ChEBI" id="CHEBI:15378"/>
        <dbReference type="ChEBI" id="CHEBI:29999"/>
        <dbReference type="ChEBI" id="CHEBI:30616"/>
        <dbReference type="ChEBI" id="CHEBI:83421"/>
        <dbReference type="ChEBI" id="CHEBI:456216"/>
        <dbReference type="EC" id="2.7.11.1"/>
    </reaction>
</comment>
<feature type="domain" description="Phorbol-ester/DAG-type" evidence="12">
    <location>
        <begin position="310"/>
        <end position="354"/>
    </location>
</feature>
<dbReference type="Pfam" id="PF07714">
    <property type="entry name" value="PK_Tyr_Ser-Thr"/>
    <property type="match status" value="1"/>
</dbReference>
<dbReference type="Proteomes" id="UP000261580">
    <property type="component" value="Unassembled WGS sequence"/>
</dbReference>
<keyword evidence="2" id="KW-0808">Transferase</keyword>
<keyword evidence="5" id="KW-0418">Kinase</keyword>
<reference evidence="13" key="2">
    <citation type="submission" date="2025-09" db="UniProtKB">
        <authorList>
            <consortium name="Ensembl"/>
        </authorList>
    </citation>
    <scope>IDENTIFICATION</scope>
</reference>
<dbReference type="OMA" id="HFPAFIV"/>
<dbReference type="CDD" id="cd20872">
    <property type="entry name" value="C1_KSR1"/>
    <property type="match status" value="1"/>
</dbReference>
<reference evidence="13" key="1">
    <citation type="submission" date="2025-08" db="UniProtKB">
        <authorList>
            <consortium name="Ensembl"/>
        </authorList>
    </citation>
    <scope>IDENTIFICATION</scope>
</reference>
<dbReference type="InterPro" id="IPR051681">
    <property type="entry name" value="Ser/Thr_Kinases-Pseudokinases"/>
</dbReference>
<dbReference type="InterPro" id="IPR046861">
    <property type="entry name" value="SAM_KSR1_N"/>
</dbReference>
<evidence type="ECO:0000256" key="6">
    <source>
        <dbReference type="ARBA" id="ARBA00022833"/>
    </source>
</evidence>
<feature type="region of interest" description="Disordered" evidence="10">
    <location>
        <begin position="160"/>
        <end position="225"/>
    </location>
</feature>
<feature type="domain" description="Protein kinase" evidence="11">
    <location>
        <begin position="531"/>
        <end position="605"/>
    </location>
</feature>
<feature type="compositionally biased region" description="Low complexity" evidence="10">
    <location>
        <begin position="408"/>
        <end position="421"/>
    </location>
</feature>
<evidence type="ECO:0000256" key="5">
    <source>
        <dbReference type="ARBA" id="ARBA00022777"/>
    </source>
</evidence>
<dbReference type="Ensembl" id="ENSNBRT00000019377.1">
    <property type="protein sequence ID" value="ENSNBRP00000018873.1"/>
    <property type="gene ID" value="ENSNBRG00000014534.1"/>
</dbReference>
<keyword evidence="14" id="KW-1185">Reference proteome</keyword>
<dbReference type="FunFam" id="3.30.60.20:FF:000010">
    <property type="entry name" value="Putative kinase suppressor of Ras 1"/>
    <property type="match status" value="1"/>
</dbReference>
<name>A0A3Q4HEU9_NEOBR</name>
<dbReference type="GO" id="GO:0005524">
    <property type="term" value="F:ATP binding"/>
    <property type="evidence" value="ECO:0007669"/>
    <property type="project" value="UniProtKB-KW"/>
</dbReference>
<evidence type="ECO:0000256" key="4">
    <source>
        <dbReference type="ARBA" id="ARBA00022741"/>
    </source>
</evidence>
<keyword evidence="1" id="KW-0597">Phosphoprotein</keyword>
<keyword evidence="6" id="KW-0862">Zinc</keyword>
<dbReference type="Gene3D" id="6.10.140.1120">
    <property type="match status" value="1"/>
</dbReference>
<keyword evidence="4" id="KW-0547">Nucleotide-binding</keyword>
<dbReference type="Gene3D" id="3.30.60.20">
    <property type="match status" value="1"/>
</dbReference>
<organism evidence="13 14">
    <name type="scientific">Neolamprologus brichardi</name>
    <name type="common">Fairy cichlid</name>
    <name type="synonym">Lamprologus brichardi</name>
    <dbReference type="NCBI Taxonomy" id="32507"/>
    <lineage>
        <taxon>Eukaryota</taxon>
        <taxon>Metazoa</taxon>
        <taxon>Chordata</taxon>
        <taxon>Craniata</taxon>
        <taxon>Vertebrata</taxon>
        <taxon>Euteleostomi</taxon>
        <taxon>Actinopterygii</taxon>
        <taxon>Neopterygii</taxon>
        <taxon>Teleostei</taxon>
        <taxon>Neoteleostei</taxon>
        <taxon>Acanthomorphata</taxon>
        <taxon>Ovalentaria</taxon>
        <taxon>Cichlomorphae</taxon>
        <taxon>Cichliformes</taxon>
        <taxon>Cichlidae</taxon>
        <taxon>African cichlids</taxon>
        <taxon>Pseudocrenilabrinae</taxon>
        <taxon>Lamprologini</taxon>
        <taxon>Neolamprologus</taxon>
    </lineage>
</organism>
<dbReference type="PANTHER" id="PTHR44329">
    <property type="entry name" value="SERINE/THREONINE-PROTEIN KINASE TNNI3K-RELATED"/>
    <property type="match status" value="1"/>
</dbReference>
<dbReference type="InterPro" id="IPR011009">
    <property type="entry name" value="Kinase-like_dom_sf"/>
</dbReference>
<evidence type="ECO:0000256" key="1">
    <source>
        <dbReference type="ARBA" id="ARBA00022553"/>
    </source>
</evidence>
<accession>A0A3Q4HEU9</accession>
<dbReference type="STRING" id="32507.ENSNBRP00000018873"/>
<dbReference type="SUPFAM" id="SSF57889">
    <property type="entry name" value="Cysteine-rich domain"/>
    <property type="match status" value="1"/>
</dbReference>
<evidence type="ECO:0000313" key="14">
    <source>
        <dbReference type="Proteomes" id="UP000261580"/>
    </source>
</evidence>
<sequence length="605" mass="66987">MDSVSAKGGKMVESDEQPERDSGGGAAMAALHQCELIQNMIDISISSLQGLRTKCAATNDLTQQEIRTLEVKLMKYICKQLQCKQKVPETERPEALDSYPHLRDWLRTINLRPELIELSLDTLLQMTGAQVRDTMRRLGSSSEECGRLGAALSCLKSATESGMGGELRDDSSLWLSDPSPLARPATIQSTPSTPCATFPHPRSGSMSAAPTPDAHGDSPLTDPFPMSFARAARLHGHISTPPITPPSKRRHRLKPPCTPPPPSRKVLHLLPNITLTRSKSHESQLGNRIEDPPTNNSPQAIRRDIGLAVTHRFSTKSWLSQTCQVCQKNMMFGVKCKHCRLKCHNKCTKEAPSCRISFLPIAKIRRTESVPSDINNPVDRPQEAPQFGTLPKAITKKDHPPVLNQLDSSSNPSSTTSSTPSSPAPFQQSNPPSATPPPNPSPKGHRDSRFNFPGKLGYRITNTDDDEDNVDGGEDEDDRGEIRMHMGSDGECDELDDLPNSRGNQWKGPISRKASQTSVYLQEWDIPFEQLDLGELIGKGRWGKVHKGRWHGEVAIRLLEIDGNNQDHLKLFKKEVMNYRQTRHENVVLFMGACMAPPHLAIITR</sequence>
<evidence type="ECO:0000256" key="10">
    <source>
        <dbReference type="SAM" id="MobiDB-lite"/>
    </source>
</evidence>
<dbReference type="FunFam" id="3.30.200.20:FF:000034">
    <property type="entry name" value="Kinase suppressor of Ras 1"/>
    <property type="match status" value="1"/>
</dbReference>
<feature type="region of interest" description="Disordered" evidence="10">
    <location>
        <begin position="278"/>
        <end position="300"/>
    </location>
</feature>
<evidence type="ECO:0000256" key="7">
    <source>
        <dbReference type="ARBA" id="ARBA00022840"/>
    </source>
</evidence>
<evidence type="ECO:0000256" key="8">
    <source>
        <dbReference type="ARBA" id="ARBA00047899"/>
    </source>
</evidence>
<dbReference type="InterPro" id="IPR002219">
    <property type="entry name" value="PKC_DAG/PE"/>
</dbReference>
<evidence type="ECO:0000313" key="13">
    <source>
        <dbReference type="Ensembl" id="ENSNBRP00000018873.1"/>
    </source>
</evidence>
<keyword evidence="7" id="KW-0067">ATP-binding</keyword>
<dbReference type="AlphaFoldDB" id="A0A3Q4HEU9"/>
<dbReference type="Gene3D" id="1.10.150.50">
    <property type="entry name" value="Transcription Factor, Ets-1"/>
    <property type="match status" value="1"/>
</dbReference>
<dbReference type="GO" id="GO:0004674">
    <property type="term" value="F:protein serine/threonine kinase activity"/>
    <property type="evidence" value="ECO:0007669"/>
    <property type="project" value="UniProtKB-EC"/>
</dbReference>
<dbReference type="InterPro" id="IPR000719">
    <property type="entry name" value="Prot_kinase_dom"/>
</dbReference>
<dbReference type="PROSITE" id="PS50011">
    <property type="entry name" value="PROTEIN_KINASE_DOM"/>
    <property type="match status" value="1"/>
</dbReference>
<feature type="region of interest" description="Disordered" evidence="10">
    <location>
        <begin position="237"/>
        <end position="266"/>
    </location>
</feature>
<evidence type="ECO:0000256" key="2">
    <source>
        <dbReference type="ARBA" id="ARBA00022679"/>
    </source>
</evidence>
<feature type="compositionally biased region" description="Basic and acidic residues" evidence="10">
    <location>
        <begin position="10"/>
        <end position="22"/>
    </location>
</feature>
<dbReference type="Gene3D" id="3.30.200.20">
    <property type="entry name" value="Phosphorylase Kinase, domain 1"/>
    <property type="match status" value="1"/>
</dbReference>